<proteinExistence type="predicted"/>
<dbReference type="EMBL" id="GL385400">
    <property type="protein sequence ID" value="EJT71758.1"/>
    <property type="molecule type" value="Genomic_DNA"/>
</dbReference>
<sequence length="104" mass="10792">MEAALAAVNFRVASGHLEPLREASVGGLFKLAPQLIKSVAPHIPHIVNKVGNGLKRIGRFVTGKKGKKKGKQDGPGGLAEDHAGGAPVEEADGEIEAVAHRFVA</sequence>
<dbReference type="Proteomes" id="UP000006039">
    <property type="component" value="Unassembled WGS sequence"/>
</dbReference>
<evidence type="ECO:0000313" key="4">
    <source>
        <dbReference type="Proteomes" id="UP000006039"/>
    </source>
</evidence>
<feature type="region of interest" description="Disordered" evidence="1">
    <location>
        <begin position="61"/>
        <end position="90"/>
    </location>
</feature>
<dbReference type="VEuPathDB" id="FungiDB:GGTG_11012"/>
<evidence type="ECO:0000313" key="3">
    <source>
        <dbReference type="EnsemblFungi" id="EJT71758"/>
    </source>
</evidence>
<dbReference type="EnsemblFungi" id="EJT71758">
    <property type="protein sequence ID" value="EJT71758"/>
    <property type="gene ID" value="GGTG_11012"/>
</dbReference>
<reference evidence="2" key="3">
    <citation type="submission" date="2010-09" db="EMBL/GenBank/DDBJ databases">
        <title>Annotation of Gaeumannomyces graminis var. tritici R3-111a-1.</title>
        <authorList>
            <consortium name="The Broad Institute Genome Sequencing Platform"/>
            <person name="Ma L.-J."/>
            <person name="Dead R."/>
            <person name="Young S.K."/>
            <person name="Zeng Q."/>
            <person name="Gargeya S."/>
            <person name="Fitzgerald M."/>
            <person name="Haas B."/>
            <person name="Abouelleil A."/>
            <person name="Alvarado L."/>
            <person name="Arachchi H.M."/>
            <person name="Berlin A."/>
            <person name="Brown A."/>
            <person name="Chapman S.B."/>
            <person name="Chen Z."/>
            <person name="Dunbar C."/>
            <person name="Freedman E."/>
            <person name="Gearin G."/>
            <person name="Gellesch M."/>
            <person name="Goldberg J."/>
            <person name="Griggs A."/>
            <person name="Gujja S."/>
            <person name="Heiman D."/>
            <person name="Howarth C."/>
            <person name="Larson L."/>
            <person name="Lui A."/>
            <person name="MacDonald P.J.P."/>
            <person name="Mehta T."/>
            <person name="Montmayeur A."/>
            <person name="Murphy C."/>
            <person name="Neiman D."/>
            <person name="Pearson M."/>
            <person name="Priest M."/>
            <person name="Roberts A."/>
            <person name="Saif S."/>
            <person name="Shea T."/>
            <person name="Shenoy N."/>
            <person name="Sisk P."/>
            <person name="Stolte C."/>
            <person name="Sykes S."/>
            <person name="Yandava C."/>
            <person name="Wortman J."/>
            <person name="Nusbaum C."/>
            <person name="Birren B."/>
        </authorList>
    </citation>
    <scope>NUCLEOTIDE SEQUENCE</scope>
    <source>
        <strain evidence="2">R3-111a-1</strain>
    </source>
</reference>
<organism evidence="2">
    <name type="scientific">Gaeumannomyces tritici (strain R3-111a-1)</name>
    <name type="common">Wheat and barley take-all root rot fungus</name>
    <name type="synonym">Gaeumannomyces graminis var. tritici</name>
    <dbReference type="NCBI Taxonomy" id="644352"/>
    <lineage>
        <taxon>Eukaryota</taxon>
        <taxon>Fungi</taxon>
        <taxon>Dikarya</taxon>
        <taxon>Ascomycota</taxon>
        <taxon>Pezizomycotina</taxon>
        <taxon>Sordariomycetes</taxon>
        <taxon>Sordariomycetidae</taxon>
        <taxon>Magnaporthales</taxon>
        <taxon>Magnaporthaceae</taxon>
        <taxon>Gaeumannomyces</taxon>
    </lineage>
</organism>
<reference evidence="4" key="1">
    <citation type="submission" date="2010-07" db="EMBL/GenBank/DDBJ databases">
        <title>The genome sequence of Gaeumannomyces graminis var. tritici strain R3-111a-1.</title>
        <authorList>
            <consortium name="The Broad Institute Genome Sequencing Platform"/>
            <person name="Ma L.-J."/>
            <person name="Dead R."/>
            <person name="Young S."/>
            <person name="Zeng Q."/>
            <person name="Koehrsen M."/>
            <person name="Alvarado L."/>
            <person name="Berlin A."/>
            <person name="Chapman S.B."/>
            <person name="Chen Z."/>
            <person name="Freedman E."/>
            <person name="Gellesch M."/>
            <person name="Goldberg J."/>
            <person name="Griggs A."/>
            <person name="Gujja S."/>
            <person name="Heilman E.R."/>
            <person name="Heiman D."/>
            <person name="Hepburn T."/>
            <person name="Howarth C."/>
            <person name="Jen D."/>
            <person name="Larson L."/>
            <person name="Mehta T."/>
            <person name="Neiman D."/>
            <person name="Pearson M."/>
            <person name="Roberts A."/>
            <person name="Saif S."/>
            <person name="Shea T."/>
            <person name="Shenoy N."/>
            <person name="Sisk P."/>
            <person name="Stolte C."/>
            <person name="Sykes S."/>
            <person name="Walk T."/>
            <person name="White J."/>
            <person name="Yandava C."/>
            <person name="Haas B."/>
            <person name="Nusbaum C."/>
            <person name="Birren B."/>
        </authorList>
    </citation>
    <scope>NUCLEOTIDE SEQUENCE [LARGE SCALE GENOMIC DNA]</scope>
    <source>
        <strain evidence="4">R3-111a-1</strain>
    </source>
</reference>
<gene>
    <name evidence="3" type="primary">20351470</name>
    <name evidence="2" type="ORF">GGTG_11012</name>
</gene>
<reference evidence="3" key="4">
    <citation type="journal article" date="2015" name="G3 (Bethesda)">
        <title>Genome sequences of three phytopathogenic species of the Magnaporthaceae family of fungi.</title>
        <authorList>
            <person name="Okagaki L.H."/>
            <person name="Nunes C.C."/>
            <person name="Sailsbery J."/>
            <person name="Clay B."/>
            <person name="Brown D."/>
            <person name="John T."/>
            <person name="Oh Y."/>
            <person name="Young N."/>
            <person name="Fitzgerald M."/>
            <person name="Haas B.J."/>
            <person name="Zeng Q."/>
            <person name="Young S."/>
            <person name="Adiconis X."/>
            <person name="Fan L."/>
            <person name="Levin J.Z."/>
            <person name="Mitchell T.K."/>
            <person name="Okubara P.A."/>
            <person name="Farman M.L."/>
            <person name="Kohn L.M."/>
            <person name="Birren B."/>
            <person name="Ma L.-J."/>
            <person name="Dean R.A."/>
        </authorList>
    </citation>
    <scope>NUCLEOTIDE SEQUENCE</scope>
    <source>
        <strain evidence="3">R3-111a-1</strain>
    </source>
</reference>
<evidence type="ECO:0000256" key="1">
    <source>
        <dbReference type="SAM" id="MobiDB-lite"/>
    </source>
</evidence>
<keyword evidence="4" id="KW-1185">Reference proteome</keyword>
<dbReference type="GeneID" id="20351470"/>
<protein>
    <submittedName>
        <fullName evidence="2 3">Uncharacterized protein</fullName>
    </submittedName>
</protein>
<name>J3PBY8_GAET3</name>
<dbReference type="eggNOG" id="ENOG502R68D">
    <property type="taxonomic scope" value="Eukaryota"/>
</dbReference>
<reference evidence="3" key="5">
    <citation type="submission" date="2018-04" db="UniProtKB">
        <authorList>
            <consortium name="EnsemblFungi"/>
        </authorList>
    </citation>
    <scope>IDENTIFICATION</scope>
    <source>
        <strain evidence="3">R3-111a-1</strain>
    </source>
</reference>
<dbReference type="AlphaFoldDB" id="J3PBY8"/>
<evidence type="ECO:0000313" key="2">
    <source>
        <dbReference type="EMBL" id="EJT71758.1"/>
    </source>
</evidence>
<dbReference type="OrthoDB" id="10557891at2759"/>
<reference evidence="2" key="2">
    <citation type="submission" date="2010-07" db="EMBL/GenBank/DDBJ databases">
        <authorList>
            <consortium name="The Broad Institute Genome Sequencing Platform"/>
            <consortium name="Broad Institute Genome Sequencing Center for Infectious Disease"/>
            <person name="Ma L.-J."/>
            <person name="Dead R."/>
            <person name="Young S."/>
            <person name="Zeng Q."/>
            <person name="Koehrsen M."/>
            <person name="Alvarado L."/>
            <person name="Berlin A."/>
            <person name="Chapman S.B."/>
            <person name="Chen Z."/>
            <person name="Freedman E."/>
            <person name="Gellesch M."/>
            <person name="Goldberg J."/>
            <person name="Griggs A."/>
            <person name="Gujja S."/>
            <person name="Heilman E.R."/>
            <person name="Heiman D."/>
            <person name="Hepburn T."/>
            <person name="Howarth C."/>
            <person name="Jen D."/>
            <person name="Larson L."/>
            <person name="Mehta T."/>
            <person name="Neiman D."/>
            <person name="Pearson M."/>
            <person name="Roberts A."/>
            <person name="Saif S."/>
            <person name="Shea T."/>
            <person name="Shenoy N."/>
            <person name="Sisk P."/>
            <person name="Stolte C."/>
            <person name="Sykes S."/>
            <person name="Walk T."/>
            <person name="White J."/>
            <person name="Yandava C."/>
            <person name="Haas B."/>
            <person name="Nusbaum C."/>
            <person name="Birren B."/>
        </authorList>
    </citation>
    <scope>NUCLEOTIDE SEQUENCE</scope>
    <source>
        <strain evidence="2">R3-111a-1</strain>
    </source>
</reference>
<dbReference type="RefSeq" id="XP_009227155.1">
    <property type="nucleotide sequence ID" value="XM_009228891.1"/>
</dbReference>
<dbReference type="HOGENOM" id="CLU_2250345_0_0_1"/>
<feature type="compositionally biased region" description="Basic residues" evidence="1">
    <location>
        <begin position="61"/>
        <end position="70"/>
    </location>
</feature>
<accession>J3PBY8</accession>